<dbReference type="NCBIfam" id="NF003593">
    <property type="entry name" value="PRK05255.1-1"/>
    <property type="match status" value="1"/>
</dbReference>
<dbReference type="RefSeq" id="WP_378160469.1">
    <property type="nucleotide sequence ID" value="NZ_JBHSBU010000001.1"/>
</dbReference>
<keyword evidence="4 5" id="KW-0694">RNA-binding</keyword>
<organism evidence="7 8">
    <name type="scientific">Chitinimonas lacunae</name>
    <dbReference type="NCBI Taxonomy" id="1963018"/>
    <lineage>
        <taxon>Bacteria</taxon>
        <taxon>Pseudomonadati</taxon>
        <taxon>Pseudomonadota</taxon>
        <taxon>Betaproteobacteria</taxon>
        <taxon>Neisseriales</taxon>
        <taxon>Chitinibacteraceae</taxon>
        <taxon>Chitinimonas</taxon>
    </lineage>
</organism>
<comment type="similarity">
    <text evidence="5">Belongs to the DarP family.</text>
</comment>
<keyword evidence="2 5" id="KW-0690">Ribosome biogenesis</keyword>
<keyword evidence="3 5" id="KW-0699">rRNA-binding</keyword>
<dbReference type="PANTHER" id="PTHR38101:SF1">
    <property type="entry name" value="UPF0307 PROTEIN YJGA"/>
    <property type="match status" value="1"/>
</dbReference>
<evidence type="ECO:0000256" key="2">
    <source>
        <dbReference type="ARBA" id="ARBA00022517"/>
    </source>
</evidence>
<reference evidence="8" key="1">
    <citation type="journal article" date="2019" name="Int. J. Syst. Evol. Microbiol.">
        <title>The Global Catalogue of Microorganisms (GCM) 10K type strain sequencing project: providing services to taxonomists for standard genome sequencing and annotation.</title>
        <authorList>
            <consortium name="The Broad Institute Genomics Platform"/>
            <consortium name="The Broad Institute Genome Sequencing Center for Infectious Disease"/>
            <person name="Wu L."/>
            <person name="Ma J."/>
        </authorList>
    </citation>
    <scope>NUCLEOTIDE SEQUENCE [LARGE SCALE GENOMIC DNA]</scope>
    <source>
        <strain evidence="8">LMG 29894</strain>
    </source>
</reference>
<comment type="caution">
    <text evidence="7">The sequence shown here is derived from an EMBL/GenBank/DDBJ whole genome shotgun (WGS) entry which is preliminary data.</text>
</comment>
<dbReference type="Proteomes" id="UP001595791">
    <property type="component" value="Unassembled WGS sequence"/>
</dbReference>
<name>A0ABV8MMN4_9NEIS</name>
<evidence type="ECO:0000256" key="1">
    <source>
        <dbReference type="ARBA" id="ARBA00022490"/>
    </source>
</evidence>
<evidence type="ECO:0000313" key="7">
    <source>
        <dbReference type="EMBL" id="MFC4158125.1"/>
    </source>
</evidence>
<keyword evidence="8" id="KW-1185">Reference proteome</keyword>
<comment type="function">
    <text evidence="5">Member of a network of 50S ribosomal subunit biogenesis factors which assembles along the 30S-50S interface, preventing incorrect 23S rRNA structures from forming. Promotes peptidyl transferase center (PTC) maturation.</text>
</comment>
<dbReference type="InterPro" id="IPR006839">
    <property type="entry name" value="DarP"/>
</dbReference>
<evidence type="ECO:0000313" key="8">
    <source>
        <dbReference type="Proteomes" id="UP001595791"/>
    </source>
</evidence>
<dbReference type="SUPFAM" id="SSF158710">
    <property type="entry name" value="PSPTO4464-like"/>
    <property type="match status" value="1"/>
</dbReference>
<dbReference type="CDD" id="cd16331">
    <property type="entry name" value="YjgA-like"/>
    <property type="match status" value="1"/>
</dbReference>
<feature type="region of interest" description="Disordered" evidence="6">
    <location>
        <begin position="172"/>
        <end position="192"/>
    </location>
</feature>
<evidence type="ECO:0000256" key="3">
    <source>
        <dbReference type="ARBA" id="ARBA00022730"/>
    </source>
</evidence>
<evidence type="ECO:0000256" key="6">
    <source>
        <dbReference type="SAM" id="MobiDB-lite"/>
    </source>
</evidence>
<comment type="subcellular location">
    <subcellularLocation>
        <location evidence="5">Cytoplasm</location>
    </subcellularLocation>
    <text evidence="5">Associates with late stage pre-50S ribosomal subunits.</text>
</comment>
<dbReference type="EMBL" id="JBHSBU010000001">
    <property type="protein sequence ID" value="MFC4158125.1"/>
    <property type="molecule type" value="Genomic_DNA"/>
</dbReference>
<dbReference type="PANTHER" id="PTHR38101">
    <property type="entry name" value="UPF0307 PROTEIN YJGA"/>
    <property type="match status" value="1"/>
</dbReference>
<feature type="compositionally biased region" description="Acidic residues" evidence="6">
    <location>
        <begin position="182"/>
        <end position="192"/>
    </location>
</feature>
<accession>A0ABV8MMN4</accession>
<sequence>MHHEEHDDYEEDGRVSKSQLKRDMQALQELGEQLIGLGRDQLLKLDLPERLFNAILEAKRITHFGALKRQRQYIGRLMRDVDPAPIQALLSTLKGENDEHTAWLHHLERQRDLLLAEEHRVAALIEEHPDLDIQHLRQLVRNARSERASQSTPNPKPPKAYRALFQLLKTLYPEPPLGGTAAEDDEEEDDER</sequence>
<dbReference type="PIRSF" id="PIRSF016183">
    <property type="entry name" value="UCP016183"/>
    <property type="match status" value="1"/>
</dbReference>
<dbReference type="Gene3D" id="1.10.60.30">
    <property type="entry name" value="PSPTO4464-like domains"/>
    <property type="match status" value="2"/>
</dbReference>
<dbReference type="Pfam" id="PF04751">
    <property type="entry name" value="DarP"/>
    <property type="match status" value="1"/>
</dbReference>
<evidence type="ECO:0000256" key="4">
    <source>
        <dbReference type="ARBA" id="ARBA00022884"/>
    </source>
</evidence>
<keyword evidence="1 5" id="KW-0963">Cytoplasm</keyword>
<evidence type="ECO:0000256" key="5">
    <source>
        <dbReference type="HAMAP-Rule" id="MF_00765"/>
    </source>
</evidence>
<proteinExistence type="inferred from homology"/>
<dbReference type="HAMAP" id="MF_00765">
    <property type="entry name" value="DarP"/>
    <property type="match status" value="1"/>
</dbReference>
<dbReference type="InterPro" id="IPR023153">
    <property type="entry name" value="DarP_sf"/>
</dbReference>
<protein>
    <recommendedName>
        <fullName evidence="5">Dual-action ribosomal maturation protein DarP</fullName>
    </recommendedName>
    <alternativeName>
        <fullName evidence="5">Large ribosomal subunit assembly factor DarP</fullName>
    </alternativeName>
</protein>
<gene>
    <name evidence="7" type="primary">yjgA</name>
    <name evidence="5" type="synonym">darP</name>
    <name evidence="7" type="ORF">ACFOW7_02015</name>
</gene>